<dbReference type="EMBL" id="JASJOS010000022">
    <property type="protein sequence ID" value="MDJ1485714.1"/>
    <property type="molecule type" value="Genomic_DNA"/>
</dbReference>
<reference evidence="1" key="1">
    <citation type="submission" date="2023-05" db="EMBL/GenBank/DDBJ databases">
        <authorList>
            <person name="Zhang X."/>
        </authorList>
    </citation>
    <scope>NUCLEOTIDE SEQUENCE</scope>
    <source>
        <strain evidence="1">YF14B1</strain>
    </source>
</reference>
<gene>
    <name evidence="1" type="ORF">QNI16_34860</name>
</gene>
<protein>
    <submittedName>
        <fullName evidence="1">NAD(P)/FAD-dependent oxidoreductase</fullName>
    </submittedName>
</protein>
<organism evidence="1 2">
    <name type="scientific">Xanthocytophaga flava</name>
    <dbReference type="NCBI Taxonomy" id="3048013"/>
    <lineage>
        <taxon>Bacteria</taxon>
        <taxon>Pseudomonadati</taxon>
        <taxon>Bacteroidota</taxon>
        <taxon>Cytophagia</taxon>
        <taxon>Cytophagales</taxon>
        <taxon>Rhodocytophagaceae</taxon>
        <taxon>Xanthocytophaga</taxon>
    </lineage>
</organism>
<dbReference type="AlphaFoldDB" id="A0AAE3UA22"/>
<proteinExistence type="predicted"/>
<dbReference type="PROSITE" id="PS51257">
    <property type="entry name" value="PROKAR_LIPOPROTEIN"/>
    <property type="match status" value="1"/>
</dbReference>
<dbReference type="Proteomes" id="UP001241110">
    <property type="component" value="Unassembled WGS sequence"/>
</dbReference>
<comment type="caution">
    <text evidence="1">The sequence shown here is derived from an EMBL/GenBank/DDBJ whole genome shotgun (WGS) entry which is preliminary data.</text>
</comment>
<dbReference type="GO" id="GO:0005829">
    <property type="term" value="C:cytosol"/>
    <property type="evidence" value="ECO:0007669"/>
    <property type="project" value="TreeGrafter"/>
</dbReference>
<evidence type="ECO:0000313" key="1">
    <source>
        <dbReference type="EMBL" id="MDJ1485714.1"/>
    </source>
</evidence>
<dbReference type="RefSeq" id="WP_313988632.1">
    <property type="nucleotide sequence ID" value="NZ_JASJOS010000022.1"/>
</dbReference>
<dbReference type="PANTHER" id="PTHR10668">
    <property type="entry name" value="PHYTOENE DEHYDROGENASE"/>
    <property type="match status" value="1"/>
</dbReference>
<dbReference type="PANTHER" id="PTHR10668:SF103">
    <property type="entry name" value="PYRIDINE NUCLEOTIDE-DISULFIDE OXIDOREDUCTASE DOMAIN-CONTAINING PROTEIN 2"/>
    <property type="match status" value="1"/>
</dbReference>
<sequence length="526" mass="59092">MFVLKTSYDVVIVGGGHNGLVSACYLAKAGKKVLIIEKNDYIGGATTSQQIFPDYDARLSRYSYLVSLFPEKIVKDLNLRLLLRRRKIASYTPFNENGRYNGLLISNENEELTQQQIEALHPGDYRGYQEIQGMNHLMAEKIWDSFLQPLQSRQEWERRFTTPDEKAAWKWLIERPIGELIESHVQHDILRGVLLTDAKIGAFTQAHDESLLQNRTYLYHVIGNKTGEWRVPLGGMGNVVQALISCANQYGVNMLASANVTNIRKGSAYHTVAFTQNNVAQEIKASYVLINAAPQQLADWMGDSYTLGPEDEGTAFKINFLLKRLPDLKQPNISAEDAFAGTFHINQSYSQMAQSYREAMAGKLPQVLPGEVYCHTLTDSTVMSPEMTRIGFHTLTLFGLDLPYRLFTDRNIATKKQVIASYMAGINEYLEEPLEACIAEDMYGKPCIEAKSALDLERELGMPQGNIFHNALSWFFAENADENQTWGVETNHERIYLCGSGARRGGAVSGIPGHNAAMKILSEKRK</sequence>
<accession>A0AAE3UA22</accession>
<dbReference type="SUPFAM" id="SSF51905">
    <property type="entry name" value="FAD/NAD(P)-binding domain"/>
    <property type="match status" value="1"/>
</dbReference>
<name>A0AAE3UA22_9BACT</name>
<dbReference type="Gene3D" id="3.50.50.60">
    <property type="entry name" value="FAD/NAD(P)-binding domain"/>
    <property type="match status" value="2"/>
</dbReference>
<dbReference type="Pfam" id="PF13450">
    <property type="entry name" value="NAD_binding_8"/>
    <property type="match status" value="1"/>
</dbReference>
<evidence type="ECO:0000313" key="2">
    <source>
        <dbReference type="Proteomes" id="UP001241110"/>
    </source>
</evidence>
<dbReference type="InterPro" id="IPR036188">
    <property type="entry name" value="FAD/NAD-bd_sf"/>
</dbReference>